<dbReference type="Proteomes" id="UP000198310">
    <property type="component" value="Unassembled WGS sequence"/>
</dbReference>
<accession>A0A238ZS31</accession>
<sequence length="35" mass="4087">MNVMLRLPKHLARFVVAMKLPGRELQQVQHDVLAF</sequence>
<protein>
    <submittedName>
        <fullName evidence="1">Uncharacterized protein</fullName>
    </submittedName>
</protein>
<dbReference type="EMBL" id="FZNS01000009">
    <property type="protein sequence ID" value="SNR86217.1"/>
    <property type="molecule type" value="Genomic_DNA"/>
</dbReference>
<evidence type="ECO:0000313" key="1">
    <source>
        <dbReference type="EMBL" id="SNR86217.1"/>
    </source>
</evidence>
<proteinExistence type="predicted"/>
<keyword evidence="2" id="KW-1185">Reference proteome</keyword>
<dbReference type="AlphaFoldDB" id="A0A238ZS31"/>
<name>A0A238ZS31_9BACT</name>
<reference evidence="2" key="1">
    <citation type="submission" date="2017-06" db="EMBL/GenBank/DDBJ databases">
        <authorList>
            <person name="Varghese N."/>
            <person name="Submissions S."/>
        </authorList>
    </citation>
    <scope>NUCLEOTIDE SEQUENCE [LARGE SCALE GENOMIC DNA]</scope>
    <source>
        <strain evidence="2">DSM 28041</strain>
    </source>
</reference>
<gene>
    <name evidence="1" type="ORF">SAMN06269173_109103</name>
</gene>
<evidence type="ECO:0000313" key="2">
    <source>
        <dbReference type="Proteomes" id="UP000198310"/>
    </source>
</evidence>
<organism evidence="1 2">
    <name type="scientific">Hymenobacter mucosus</name>
    <dbReference type="NCBI Taxonomy" id="1411120"/>
    <lineage>
        <taxon>Bacteria</taxon>
        <taxon>Pseudomonadati</taxon>
        <taxon>Bacteroidota</taxon>
        <taxon>Cytophagia</taxon>
        <taxon>Cytophagales</taxon>
        <taxon>Hymenobacteraceae</taxon>
        <taxon>Hymenobacter</taxon>
    </lineage>
</organism>